<evidence type="ECO:0000313" key="6">
    <source>
        <dbReference type="EMBL" id="QHU16600.1"/>
    </source>
</evidence>
<keyword evidence="1" id="KW-0479">Metal-binding</keyword>
<dbReference type="InterPro" id="IPR008922">
    <property type="entry name" value="Di-copper_centre_dom_sf"/>
</dbReference>
<reference evidence="6" key="1">
    <citation type="journal article" date="2020" name="Nature">
        <title>Giant virus diversity and host interactions through global metagenomics.</title>
        <authorList>
            <person name="Schulz F."/>
            <person name="Roux S."/>
            <person name="Paez-Espino D."/>
            <person name="Jungbluth S."/>
            <person name="Walsh D.A."/>
            <person name="Denef V.J."/>
            <person name="McMahon K.D."/>
            <person name="Konstantinidis K.T."/>
            <person name="Eloe-Fadrosh E.A."/>
            <person name="Kyrpides N.C."/>
            <person name="Woyke T."/>
        </authorList>
    </citation>
    <scope>NUCLEOTIDE SEQUENCE</scope>
    <source>
        <strain evidence="6">GVMAG-S-3300012000-53</strain>
    </source>
</reference>
<feature type="region of interest" description="Disordered" evidence="3">
    <location>
        <begin position="651"/>
        <end position="677"/>
    </location>
</feature>
<keyword evidence="4" id="KW-0812">Transmembrane</keyword>
<accession>A0A6C0KIT8</accession>
<feature type="domain" description="Tyrosinase copper-binding" evidence="5">
    <location>
        <begin position="224"/>
        <end position="413"/>
    </location>
</feature>
<evidence type="ECO:0000259" key="5">
    <source>
        <dbReference type="Pfam" id="PF00264"/>
    </source>
</evidence>
<feature type="transmembrane region" description="Helical" evidence="4">
    <location>
        <begin position="21"/>
        <end position="43"/>
    </location>
</feature>
<keyword evidence="4" id="KW-0472">Membrane</keyword>
<dbReference type="EMBL" id="MN740887">
    <property type="protein sequence ID" value="QHU16600.1"/>
    <property type="molecule type" value="Genomic_DNA"/>
</dbReference>
<protein>
    <recommendedName>
        <fullName evidence="5">Tyrosinase copper-binding domain-containing protein</fullName>
    </recommendedName>
</protein>
<evidence type="ECO:0000256" key="3">
    <source>
        <dbReference type="SAM" id="MobiDB-lite"/>
    </source>
</evidence>
<evidence type="ECO:0000256" key="4">
    <source>
        <dbReference type="SAM" id="Phobius"/>
    </source>
</evidence>
<organism evidence="6">
    <name type="scientific">viral metagenome</name>
    <dbReference type="NCBI Taxonomy" id="1070528"/>
    <lineage>
        <taxon>unclassified sequences</taxon>
        <taxon>metagenomes</taxon>
        <taxon>organismal metagenomes</taxon>
    </lineage>
</organism>
<dbReference type="Gene3D" id="1.10.1280.10">
    <property type="entry name" value="Di-copper center containing domain from catechol oxidase"/>
    <property type="match status" value="1"/>
</dbReference>
<dbReference type="SUPFAM" id="SSF48056">
    <property type="entry name" value="Di-copper centre-containing domain"/>
    <property type="match status" value="1"/>
</dbReference>
<dbReference type="InterPro" id="IPR002227">
    <property type="entry name" value="Tyrosinase_Cu-bd"/>
</dbReference>
<dbReference type="Pfam" id="PF00264">
    <property type="entry name" value="Tyrosinase"/>
    <property type="match status" value="1"/>
</dbReference>
<dbReference type="AlphaFoldDB" id="A0A6C0KIT8"/>
<dbReference type="GO" id="GO:0016491">
    <property type="term" value="F:oxidoreductase activity"/>
    <property type="evidence" value="ECO:0007669"/>
    <property type="project" value="InterPro"/>
</dbReference>
<evidence type="ECO:0000256" key="1">
    <source>
        <dbReference type="ARBA" id="ARBA00022723"/>
    </source>
</evidence>
<proteinExistence type="predicted"/>
<dbReference type="PANTHER" id="PTHR11474">
    <property type="entry name" value="TYROSINASE FAMILY MEMBER"/>
    <property type="match status" value="1"/>
</dbReference>
<sequence>MYQSIENEIIINKPQEKTNSFNMFSTMMKICCSVFVMTSFITICTRNYSKTNIANTLLASTSTNIINDLNGLSSTDYSISILVEDPTYGTIQTLADLPWDAVAEPYKKQLFSIDSFSISDKTIDLTDYIVSWNIADQYYYGDQQHIMLNNTGIYDATVYISSKLAVNTIYTYEFKLAVKYVRREIRSLSDEDRETFFDALELLYSLSETEGQKLYGSKFHTAEYFSYKHLTGAGTTDCDHWHDGAGIITHHMAFTLEFEQSLQSINPAIANPYWEYGMDTYLYDHWADSPIFDADWFGMSSPTNAEHKIDDGGRWDGLLVPDGDDYTEWSIQETGSLNPYVNGFGHMRSPWNNNPFQELGRHNKTYSMTQYETMPDCSILQSCFKSDTLADLNDCSNGETHGPVHILIGGAWGDGGLFNDEDITMVQKPDKLLFFKVLWRMGYTRCPDTCSYGSPCKCSVPQQYIDEYGAETILKSTNVYYALENQLKNADDELFLKVLRAVEDPGIAGEMFSSAAAFDPTFWPLHGQLERLLGAKRIMISQGTITNFDETWAFTEYNKASGAAYLNGICDWSNVAGAGDLTLPTCTLDVICDGHNEDDVLEFSNFLNTNDEYTNKDFYDFIHPWSDDLPYTYDTWDFDYCAEQGFPFTSTNTNEGPNDLPNDKNPSNLPGIPGKHV</sequence>
<dbReference type="PANTHER" id="PTHR11474:SF126">
    <property type="entry name" value="TYROSINASE-LIKE PROTEIN TYR-1-RELATED"/>
    <property type="match status" value="1"/>
</dbReference>
<dbReference type="InterPro" id="IPR050316">
    <property type="entry name" value="Tyrosinase/Hemocyanin"/>
</dbReference>
<dbReference type="GO" id="GO:0046872">
    <property type="term" value="F:metal ion binding"/>
    <property type="evidence" value="ECO:0007669"/>
    <property type="project" value="UniProtKB-KW"/>
</dbReference>
<name>A0A6C0KIT8_9ZZZZ</name>
<keyword evidence="4" id="KW-1133">Transmembrane helix</keyword>
<evidence type="ECO:0000256" key="2">
    <source>
        <dbReference type="ARBA" id="ARBA00023008"/>
    </source>
</evidence>
<keyword evidence="2" id="KW-0186">Copper</keyword>